<dbReference type="Pfam" id="PF17806">
    <property type="entry name" value="SO_alpha_A3"/>
    <property type="match status" value="1"/>
</dbReference>
<proteinExistence type="predicted"/>
<feature type="domain" description="SoxA A3" evidence="3">
    <location>
        <begin position="375"/>
        <end position="449"/>
    </location>
</feature>
<feature type="domain" description="FAD/NAD(P)-binding" evidence="2">
    <location>
        <begin position="9"/>
        <end position="323"/>
    </location>
</feature>
<dbReference type="SUPFAM" id="SSF51905">
    <property type="entry name" value="FAD/NAD(P)-binding domain"/>
    <property type="match status" value="1"/>
</dbReference>
<dbReference type="EC" id="1.4.99.5" evidence="4"/>
<dbReference type="InterPro" id="IPR023753">
    <property type="entry name" value="FAD/NAD-binding_dom"/>
</dbReference>
<name>A0A1X6ZHR8_9RHOB</name>
<keyword evidence="5" id="KW-1185">Reference proteome</keyword>
<dbReference type="PANTHER" id="PTHR42949">
    <property type="entry name" value="ANAEROBIC GLYCEROL-3-PHOSPHATE DEHYDROGENASE SUBUNIT B"/>
    <property type="match status" value="1"/>
</dbReference>
<dbReference type="InterPro" id="IPR051691">
    <property type="entry name" value="Metab_Enz_Cyan_OpOx_G3PDH"/>
</dbReference>
<dbReference type="Gene3D" id="1.10.10.1100">
    <property type="entry name" value="BFD-like [2Fe-2S]-binding domain"/>
    <property type="match status" value="1"/>
</dbReference>
<dbReference type="CDD" id="cd19946">
    <property type="entry name" value="GlpA-like_Fer2_BFD-like"/>
    <property type="match status" value="1"/>
</dbReference>
<organism evidence="4 5">
    <name type="scientific">Roseovarius halotolerans</name>
    <dbReference type="NCBI Taxonomy" id="505353"/>
    <lineage>
        <taxon>Bacteria</taxon>
        <taxon>Pseudomonadati</taxon>
        <taxon>Pseudomonadota</taxon>
        <taxon>Alphaproteobacteria</taxon>
        <taxon>Rhodobacterales</taxon>
        <taxon>Roseobacteraceae</taxon>
        <taxon>Roseovarius</taxon>
    </lineage>
</organism>
<dbReference type="InterPro" id="IPR041117">
    <property type="entry name" value="SoxA_A3"/>
</dbReference>
<dbReference type="InterPro" id="IPR017224">
    <property type="entry name" value="Opine_Oxase_asu/HCN_bsu"/>
</dbReference>
<dbReference type="InterPro" id="IPR036188">
    <property type="entry name" value="FAD/NAD-bd_sf"/>
</dbReference>
<gene>
    <name evidence="4" type="primary">hcnB_2</name>
    <name evidence="4" type="ORF">ROH8110_02882</name>
</gene>
<dbReference type="PIRSF" id="PIRSF037495">
    <property type="entry name" value="Opine_OX_OoxA/HcnB"/>
    <property type="match status" value="1"/>
</dbReference>
<protein>
    <submittedName>
        <fullName evidence="4">Hydrogen cyanide synthase subunit HcnB</fullName>
        <ecNumber evidence="4">1.4.99.5</ecNumber>
    </submittedName>
</protein>
<evidence type="ECO:0000259" key="2">
    <source>
        <dbReference type="Pfam" id="PF07992"/>
    </source>
</evidence>
<dbReference type="InterPro" id="IPR041854">
    <property type="entry name" value="BFD-like_2Fe2S-bd_dom_sf"/>
</dbReference>
<evidence type="ECO:0000313" key="5">
    <source>
        <dbReference type="Proteomes" id="UP000193207"/>
    </source>
</evidence>
<evidence type="ECO:0000259" key="3">
    <source>
        <dbReference type="Pfam" id="PF17806"/>
    </source>
</evidence>
<dbReference type="Proteomes" id="UP000193207">
    <property type="component" value="Unassembled WGS sequence"/>
</dbReference>
<dbReference type="Gene3D" id="3.50.50.60">
    <property type="entry name" value="FAD/NAD(P)-binding domain"/>
    <property type="match status" value="1"/>
</dbReference>
<sequence>MSGEHMAAELVIVGAGPAGIGAALAARAAGLSVIVVDDQIEPGGQIWRSAGSAAPDHAARLGKEYEFGRVQVQNFMACGATYLREHTVWHIEIVAGRPTLQCAGPDGGVAITADRLLLATGALERPVPIPGWTMPGVMTAGGLQILLKSARLSADNAVLAGAGPLLWLLAAQMVEAGNPPRAVVESVSGGAYLRSLRYLPGALRHPGPLAKGLGLIARVQRAGVAVHRFARALRVEGDGRVQALGFRDWRGRAQRIDAGIIGLHAGVIPNQQASRLLRLPHQWDREQHAFFPERDAGLKVHERIFLAGDGARIGGAEVAWLEGQLVGRLAAGSDDPALRARVAKRRATRPFLDSLYRPGEALRRPADMTTLCRCEEVTAGRVRQAVRDGASGPNQVKFLLRAGMGPCQGRVCGLAVSEVISEGLGQDMDSTGYFRIRPPLKPVPLGVIARSGAMTDKDRSGNVQ</sequence>
<reference evidence="4 5" key="1">
    <citation type="submission" date="2017-03" db="EMBL/GenBank/DDBJ databases">
        <authorList>
            <person name="Afonso C.L."/>
            <person name="Miller P.J."/>
            <person name="Scott M.A."/>
            <person name="Spackman E."/>
            <person name="Goraichik I."/>
            <person name="Dimitrov K.M."/>
            <person name="Suarez D.L."/>
            <person name="Swayne D.E."/>
        </authorList>
    </citation>
    <scope>NUCLEOTIDE SEQUENCE [LARGE SCALE GENOMIC DNA]</scope>
    <source>
        <strain evidence="4 5">CECT 8110</strain>
    </source>
</reference>
<dbReference type="PANTHER" id="PTHR42949:SF3">
    <property type="entry name" value="ANAEROBIC GLYCEROL-3-PHOSPHATE DEHYDROGENASE SUBUNIT B"/>
    <property type="match status" value="1"/>
</dbReference>
<dbReference type="PRINTS" id="PR00368">
    <property type="entry name" value="FADPNR"/>
</dbReference>
<dbReference type="PRINTS" id="PR00469">
    <property type="entry name" value="PNDRDTASEII"/>
</dbReference>
<accession>A0A1X6ZHR8</accession>
<dbReference type="EMBL" id="FWFU01000003">
    <property type="protein sequence ID" value="SLN51991.1"/>
    <property type="molecule type" value="Genomic_DNA"/>
</dbReference>
<evidence type="ECO:0000313" key="4">
    <source>
        <dbReference type="EMBL" id="SLN51991.1"/>
    </source>
</evidence>
<dbReference type="GO" id="GO:0050622">
    <property type="term" value="F:glycine dehydrogenase (cyanide-forming) activity"/>
    <property type="evidence" value="ECO:0007669"/>
    <property type="project" value="UniProtKB-EC"/>
</dbReference>
<dbReference type="Pfam" id="PF07992">
    <property type="entry name" value="Pyr_redox_2"/>
    <property type="match status" value="1"/>
</dbReference>
<dbReference type="AlphaFoldDB" id="A0A1X6ZHR8"/>
<keyword evidence="1 4" id="KW-0560">Oxidoreductase</keyword>
<dbReference type="RefSeq" id="WP_245962863.1">
    <property type="nucleotide sequence ID" value="NZ_FWFU01000003.1"/>
</dbReference>
<evidence type="ECO:0000256" key="1">
    <source>
        <dbReference type="ARBA" id="ARBA00023002"/>
    </source>
</evidence>